<dbReference type="NCBIfam" id="TIGR01596">
    <property type="entry name" value="cas3_HD"/>
    <property type="match status" value="1"/>
</dbReference>
<dbReference type="PROSITE" id="PS51643">
    <property type="entry name" value="HD_CAS3"/>
    <property type="match status" value="1"/>
</dbReference>
<dbReference type="Pfam" id="PF18019">
    <property type="entry name" value="Cas3_HD"/>
    <property type="match status" value="1"/>
</dbReference>
<dbReference type="Gene3D" id="3.40.50.300">
    <property type="entry name" value="P-loop containing nucleotide triphosphate hydrolases"/>
    <property type="match status" value="2"/>
</dbReference>
<evidence type="ECO:0000259" key="10">
    <source>
        <dbReference type="PROSITE" id="PS51643"/>
    </source>
</evidence>
<keyword evidence="7" id="KW-0347">Helicase</keyword>
<keyword evidence="4" id="KW-0479">Metal-binding</keyword>
<evidence type="ECO:0000256" key="2">
    <source>
        <dbReference type="ARBA" id="ARBA00009046"/>
    </source>
</evidence>
<evidence type="ECO:0000256" key="4">
    <source>
        <dbReference type="ARBA" id="ARBA00022723"/>
    </source>
</evidence>
<keyword evidence="3" id="KW-0540">Nuclease</keyword>
<keyword evidence="12" id="KW-1185">Reference proteome</keyword>
<dbReference type="InterPro" id="IPR054712">
    <property type="entry name" value="Cas3-like_dom"/>
</dbReference>
<evidence type="ECO:0000256" key="8">
    <source>
        <dbReference type="ARBA" id="ARBA00022840"/>
    </source>
</evidence>
<dbReference type="InterPro" id="IPR050547">
    <property type="entry name" value="DEAD_box_RNA_helicases"/>
</dbReference>
<dbReference type="InterPro" id="IPR038257">
    <property type="entry name" value="CRISPR-assoc_Cas3_HD_sf"/>
</dbReference>
<gene>
    <name evidence="11" type="primary">cas3</name>
    <name evidence="11" type="ORF">ABUW04_33345</name>
</gene>
<accession>A0ABV6XY17</accession>
<dbReference type="EMBL" id="JBEUKS010000015">
    <property type="protein sequence ID" value="MFC1443135.1"/>
    <property type="molecule type" value="Genomic_DNA"/>
</dbReference>
<protein>
    <submittedName>
        <fullName evidence="11">CRISPR-associated helicase Cas3</fullName>
    </submittedName>
</protein>
<comment type="caution">
    <text evidence="11">The sequence shown here is derived from an EMBL/GenBank/DDBJ whole genome shotgun (WGS) entry which is preliminary data.</text>
</comment>
<evidence type="ECO:0000256" key="3">
    <source>
        <dbReference type="ARBA" id="ARBA00022722"/>
    </source>
</evidence>
<name>A0ABV6XY17_9ACTN</name>
<reference evidence="11 12" key="1">
    <citation type="submission" date="2024-06" db="EMBL/GenBank/DDBJ databases">
        <authorList>
            <person name="Lee S.D."/>
        </authorList>
    </citation>
    <scope>NUCLEOTIDE SEQUENCE [LARGE SCALE GENOMIC DNA]</scope>
    <source>
        <strain evidence="11 12">N1-10</strain>
    </source>
</reference>
<evidence type="ECO:0000256" key="5">
    <source>
        <dbReference type="ARBA" id="ARBA00022741"/>
    </source>
</evidence>
<keyword evidence="9" id="KW-0051">Antiviral defense</keyword>
<evidence type="ECO:0000256" key="9">
    <source>
        <dbReference type="ARBA" id="ARBA00023118"/>
    </source>
</evidence>
<dbReference type="SUPFAM" id="SSF52540">
    <property type="entry name" value="P-loop containing nucleoside triphosphate hydrolases"/>
    <property type="match status" value="1"/>
</dbReference>
<dbReference type="InterPro" id="IPR027417">
    <property type="entry name" value="P-loop_NTPase"/>
</dbReference>
<dbReference type="Proteomes" id="UP001592581">
    <property type="component" value="Unassembled WGS sequence"/>
</dbReference>
<evidence type="ECO:0000256" key="7">
    <source>
        <dbReference type="ARBA" id="ARBA00022806"/>
    </source>
</evidence>
<evidence type="ECO:0000256" key="6">
    <source>
        <dbReference type="ARBA" id="ARBA00022801"/>
    </source>
</evidence>
<dbReference type="RefSeq" id="WP_380568187.1">
    <property type="nucleotide sequence ID" value="NZ_JBEUKS010000015.1"/>
</dbReference>
<evidence type="ECO:0000313" key="12">
    <source>
        <dbReference type="Proteomes" id="UP001592581"/>
    </source>
</evidence>
<evidence type="ECO:0000313" key="11">
    <source>
        <dbReference type="EMBL" id="MFC1443135.1"/>
    </source>
</evidence>
<dbReference type="CDD" id="cd17930">
    <property type="entry name" value="DEXHc_cas3"/>
    <property type="match status" value="1"/>
</dbReference>
<keyword evidence="6" id="KW-0378">Hydrolase</keyword>
<comment type="similarity">
    <text evidence="2">In the central section; belongs to the CRISPR-associated helicase Cas3 family.</text>
</comment>
<keyword evidence="8" id="KW-0067">ATP-binding</keyword>
<evidence type="ECO:0000256" key="1">
    <source>
        <dbReference type="ARBA" id="ARBA00006847"/>
    </source>
</evidence>
<dbReference type="CDD" id="cd09641">
    <property type="entry name" value="Cas3''_I"/>
    <property type="match status" value="1"/>
</dbReference>
<dbReference type="InterPro" id="IPR006474">
    <property type="entry name" value="Helicase_Cas3_CRISPR-ass_core"/>
</dbReference>
<feature type="domain" description="HD Cas3-type" evidence="10">
    <location>
        <begin position="15"/>
        <end position="220"/>
    </location>
</feature>
<proteinExistence type="inferred from homology"/>
<sequence>MPEPLDPRLWAKEQGLPHPYPIGCHSLDAGAMADTLWDQYLTPGQRRVIAQGWAMTEPQAKSLLVFLASLHDLCKITPGFQHCAPQADRVTGTPGYTPTDPAHSRLSHQRGVHLALPELLNRLFDMPLTGRPSRLAAHQLGQILGGHHGTYQPALSHQGNELTCPLAAAPGLGDGAWDGQREALVQLATQAFGQPKLPERPAPGPVAVLTTGLITLADWLVSQGAWVRTRQRAWDNDPTGDWQAHTQRALAAAPATIRAAQLTPPNWRTTTTFTALFPHLDGRDPHPLQQDLTRHLANHSHGAGLLLITAPPAEGKTEAALFAERIMANAAGTNGLAFLLPTMATTDAMFTRIRNHARTNCHGPTPVALLHSMAWLNNDYTLDDLHPVTSDPTTVTHWLRGPGRGLLAGIAVGTWDQAALGALPHRYMALRWLGLSGKTVVIDEVHAYDAHGHALTLRLLEWLGALQVPVILLSATVTGTTASSLVHAYRRGAGHPDTPPLNPSYPGWTYTDTTTGDIHTSPQLHSNRAHQLTITTFTCTTTHNPDKPQGRARQILTLLEPLATTRSGSALIVCNTVADVQATRRMLTKTWGTGPTAPLVRSLHARMPARQRTAITRRLQRWTGPGSTRPARPIVVITSQIAEQSLDVDFDLIITDLAPLALLLQRAGRGHRHPRTDRPTWAPTGKPRLAVLIPRGKLPPAHWGTVYDASLLRRTSELLHRHTGKPIDVPGQVQALIDEVYGPAYADTDDLDRITNDSAKTAIADLTTIPRPHDVRDLYPLTNSSQHPDLIATRLGADNIRVLAVYTTNDGNHWLHPTDRSSRSSLPAGVAADDRQAITRLINATVPISRHWLHDAIRPEPPDSWAEVPALRDVQLLPHRVNKTAIEPLWVGTKAIQLDLEDGITRQ</sequence>
<keyword evidence="5" id="KW-0547">Nucleotide-binding</keyword>
<dbReference type="PANTHER" id="PTHR47963">
    <property type="entry name" value="DEAD-BOX ATP-DEPENDENT RNA HELICASE 47, MITOCHONDRIAL"/>
    <property type="match status" value="1"/>
</dbReference>
<dbReference type="InterPro" id="IPR006483">
    <property type="entry name" value="CRISPR-assoc_Cas3_HD"/>
</dbReference>
<dbReference type="Pfam" id="PF22590">
    <property type="entry name" value="Cas3-like_C_2"/>
    <property type="match status" value="1"/>
</dbReference>
<dbReference type="Gene3D" id="1.10.3210.30">
    <property type="match status" value="1"/>
</dbReference>
<organism evidence="11 12">
    <name type="scientific">Streptacidiphilus jeojiensis</name>
    <dbReference type="NCBI Taxonomy" id="3229225"/>
    <lineage>
        <taxon>Bacteria</taxon>
        <taxon>Bacillati</taxon>
        <taxon>Actinomycetota</taxon>
        <taxon>Actinomycetes</taxon>
        <taxon>Kitasatosporales</taxon>
        <taxon>Streptomycetaceae</taxon>
        <taxon>Streptacidiphilus</taxon>
    </lineage>
</organism>
<comment type="similarity">
    <text evidence="1">In the N-terminal section; belongs to the CRISPR-associated nuclease Cas3-HD family.</text>
</comment>
<dbReference type="PANTHER" id="PTHR47963:SF9">
    <property type="entry name" value="CRISPR-ASSOCIATED ENDONUCLEASE_HELICASE CAS3"/>
    <property type="match status" value="1"/>
</dbReference>
<dbReference type="NCBIfam" id="TIGR01587">
    <property type="entry name" value="cas3_core"/>
    <property type="match status" value="1"/>
</dbReference>